<comment type="subcellular location">
    <subcellularLocation>
        <location evidence="2">Nucleus</location>
    </subcellularLocation>
</comment>
<feature type="region of interest" description="Disordered" evidence="9">
    <location>
        <begin position="1"/>
        <end position="23"/>
    </location>
</feature>
<dbReference type="PANTHER" id="PTHR40621:SF11">
    <property type="entry name" value="TRANSCRIPTION FACTOR KAPC-RELATED"/>
    <property type="match status" value="1"/>
</dbReference>
<feature type="compositionally biased region" description="Basic and acidic residues" evidence="9">
    <location>
        <begin position="212"/>
        <end position="221"/>
    </location>
</feature>
<dbReference type="SMART" id="SM00338">
    <property type="entry name" value="BRLZ"/>
    <property type="match status" value="1"/>
</dbReference>
<dbReference type="Pfam" id="PF00170">
    <property type="entry name" value="bZIP_1"/>
    <property type="match status" value="1"/>
</dbReference>
<feature type="compositionally biased region" description="Low complexity" evidence="9">
    <location>
        <begin position="172"/>
        <end position="185"/>
    </location>
</feature>
<sequence length="254" mass="27618">MQANIAPAPHPMRASGQQENATDQALREQLLAQVHNQHLPSHRPEHQLSNTANPHHHNIDPAIAGPGMMHSGAGDSGCDENGSNGRKGGKRELSTSKRAAQNRAAQRAFRQRKEGHIKSLETQVREFNNVSENYKALQTENYQLRDYIILLQSRLLESQGEYPQPSSDVDIPQPTSSGSSSQQVPAPTAPMGSSALSQLQASAAQAVADMGGSRHQEESSYTRKMSNKRPRIGEEAEMRPATGPSHAENRSVAV</sequence>
<name>A0ABR3ZYB9_9LECA</name>
<evidence type="ECO:0000313" key="11">
    <source>
        <dbReference type="EMBL" id="KAL2038684.1"/>
    </source>
</evidence>
<evidence type="ECO:0000256" key="7">
    <source>
        <dbReference type="ARBA" id="ARBA00023242"/>
    </source>
</evidence>
<evidence type="ECO:0000256" key="8">
    <source>
        <dbReference type="ARBA" id="ARBA00044067"/>
    </source>
</evidence>
<feature type="compositionally biased region" description="Low complexity" evidence="9">
    <location>
        <begin position="193"/>
        <end position="206"/>
    </location>
</feature>
<dbReference type="PANTHER" id="PTHR40621">
    <property type="entry name" value="TRANSCRIPTION FACTOR KAPC-RELATED"/>
    <property type="match status" value="1"/>
</dbReference>
<dbReference type="PROSITE" id="PS00036">
    <property type="entry name" value="BZIP_BASIC"/>
    <property type="match status" value="1"/>
</dbReference>
<keyword evidence="6" id="KW-0804">Transcription</keyword>
<dbReference type="Proteomes" id="UP001590950">
    <property type="component" value="Unassembled WGS sequence"/>
</dbReference>
<dbReference type="InterPro" id="IPR050936">
    <property type="entry name" value="AP-1-like"/>
</dbReference>
<comment type="similarity">
    <text evidence="3">Belongs to the bZIP family.</text>
</comment>
<feature type="compositionally biased region" description="Low complexity" evidence="9">
    <location>
        <begin position="98"/>
        <end position="108"/>
    </location>
</feature>
<evidence type="ECO:0000256" key="5">
    <source>
        <dbReference type="ARBA" id="ARBA00023125"/>
    </source>
</evidence>
<keyword evidence="4" id="KW-0805">Transcription regulation</keyword>
<evidence type="ECO:0000256" key="3">
    <source>
        <dbReference type="ARBA" id="ARBA00007163"/>
    </source>
</evidence>
<comment type="function">
    <text evidence="1">Putative transcription factor.</text>
</comment>
<gene>
    <name evidence="11" type="ORF">N7G274_008442</name>
</gene>
<evidence type="ECO:0000256" key="9">
    <source>
        <dbReference type="SAM" id="MobiDB-lite"/>
    </source>
</evidence>
<comment type="caution">
    <text evidence="11">The sequence shown here is derived from an EMBL/GenBank/DDBJ whole genome shotgun (WGS) entry which is preliminary data.</text>
</comment>
<evidence type="ECO:0000313" key="12">
    <source>
        <dbReference type="Proteomes" id="UP001590950"/>
    </source>
</evidence>
<dbReference type="SUPFAM" id="SSF57959">
    <property type="entry name" value="Leucine zipper domain"/>
    <property type="match status" value="1"/>
</dbReference>
<reference evidence="11 12" key="1">
    <citation type="submission" date="2024-09" db="EMBL/GenBank/DDBJ databases">
        <title>Rethinking Asexuality: The Enigmatic Case of Functional Sexual Genes in Lepraria (Stereocaulaceae).</title>
        <authorList>
            <person name="Doellman M."/>
            <person name="Sun Y."/>
            <person name="Barcenas-Pena A."/>
            <person name="Lumbsch H.T."/>
            <person name="Grewe F."/>
        </authorList>
    </citation>
    <scope>NUCLEOTIDE SEQUENCE [LARGE SCALE GENOMIC DNA]</scope>
    <source>
        <strain evidence="11 12">Mercado 3170</strain>
    </source>
</reference>
<evidence type="ECO:0000256" key="1">
    <source>
        <dbReference type="ARBA" id="ARBA00004049"/>
    </source>
</evidence>
<keyword evidence="7" id="KW-0539">Nucleus</keyword>
<keyword evidence="5" id="KW-0238">DNA-binding</keyword>
<proteinExistence type="inferred from homology"/>
<feature type="region of interest" description="Disordered" evidence="9">
    <location>
        <begin position="159"/>
        <end position="254"/>
    </location>
</feature>
<dbReference type="InterPro" id="IPR046347">
    <property type="entry name" value="bZIP_sf"/>
</dbReference>
<dbReference type="Gene3D" id="1.20.5.170">
    <property type="match status" value="1"/>
</dbReference>
<accession>A0ABR3ZYB9</accession>
<feature type="region of interest" description="Disordered" evidence="9">
    <location>
        <begin position="39"/>
        <end position="117"/>
    </location>
</feature>
<protein>
    <recommendedName>
        <fullName evidence="8">Putative transcription factor kapC</fullName>
    </recommendedName>
</protein>
<keyword evidence="12" id="KW-1185">Reference proteome</keyword>
<feature type="domain" description="BZIP" evidence="10">
    <location>
        <begin position="97"/>
        <end position="112"/>
    </location>
</feature>
<dbReference type="InterPro" id="IPR004827">
    <property type="entry name" value="bZIP"/>
</dbReference>
<evidence type="ECO:0000256" key="6">
    <source>
        <dbReference type="ARBA" id="ARBA00023163"/>
    </source>
</evidence>
<evidence type="ECO:0000256" key="2">
    <source>
        <dbReference type="ARBA" id="ARBA00004123"/>
    </source>
</evidence>
<organism evidence="11 12">
    <name type="scientific">Stereocaulon virgatum</name>
    <dbReference type="NCBI Taxonomy" id="373712"/>
    <lineage>
        <taxon>Eukaryota</taxon>
        <taxon>Fungi</taxon>
        <taxon>Dikarya</taxon>
        <taxon>Ascomycota</taxon>
        <taxon>Pezizomycotina</taxon>
        <taxon>Lecanoromycetes</taxon>
        <taxon>OSLEUM clade</taxon>
        <taxon>Lecanoromycetidae</taxon>
        <taxon>Lecanorales</taxon>
        <taxon>Lecanorineae</taxon>
        <taxon>Stereocaulaceae</taxon>
        <taxon>Stereocaulon</taxon>
    </lineage>
</organism>
<evidence type="ECO:0000259" key="10">
    <source>
        <dbReference type="PROSITE" id="PS00036"/>
    </source>
</evidence>
<evidence type="ECO:0000256" key="4">
    <source>
        <dbReference type="ARBA" id="ARBA00023015"/>
    </source>
</evidence>
<dbReference type="EMBL" id="JBEFKJ010000030">
    <property type="protein sequence ID" value="KAL2038684.1"/>
    <property type="molecule type" value="Genomic_DNA"/>
</dbReference>